<dbReference type="InterPro" id="IPR049883">
    <property type="entry name" value="NOTCH1_EGF-like"/>
</dbReference>
<evidence type="ECO:0000256" key="2">
    <source>
        <dbReference type="ARBA" id="ARBA00022729"/>
    </source>
</evidence>
<dbReference type="Gene3D" id="2.130.10.130">
    <property type="entry name" value="Integrin alpha, N-terminal"/>
    <property type="match status" value="1"/>
</dbReference>
<dbReference type="SUPFAM" id="SSF57196">
    <property type="entry name" value="EGF/Laminin"/>
    <property type="match status" value="1"/>
</dbReference>
<reference evidence="7" key="2">
    <citation type="submission" date="2025-09" db="UniProtKB">
        <authorList>
            <consortium name="Ensembl"/>
        </authorList>
    </citation>
    <scope>IDENTIFICATION</scope>
</reference>
<keyword evidence="8" id="KW-1185">Reference proteome</keyword>
<dbReference type="Proteomes" id="UP000694544">
    <property type="component" value="Unplaced"/>
</dbReference>
<dbReference type="PANTHER" id="PTHR16026">
    <property type="entry name" value="CARTILAGE ACIDIC PROTEIN 1"/>
    <property type="match status" value="1"/>
</dbReference>
<reference evidence="7" key="1">
    <citation type="submission" date="2025-08" db="UniProtKB">
        <authorList>
            <consortium name="Ensembl"/>
        </authorList>
    </citation>
    <scope>IDENTIFICATION</scope>
</reference>
<dbReference type="GO" id="GO:0014069">
    <property type="term" value="C:postsynaptic density"/>
    <property type="evidence" value="ECO:0007669"/>
    <property type="project" value="Ensembl"/>
</dbReference>
<dbReference type="InterPro" id="IPR001881">
    <property type="entry name" value="EGF-like_Ca-bd_dom"/>
</dbReference>
<evidence type="ECO:0000313" key="7">
    <source>
        <dbReference type="Ensembl" id="ENSMMSP00000027032.1"/>
    </source>
</evidence>
<evidence type="ECO:0000313" key="8">
    <source>
        <dbReference type="Proteomes" id="UP000694544"/>
    </source>
</evidence>
<dbReference type="Gene3D" id="2.10.25.10">
    <property type="entry name" value="Laminin"/>
    <property type="match status" value="1"/>
</dbReference>
<dbReference type="Pfam" id="PF13517">
    <property type="entry name" value="FG-GAP_3"/>
    <property type="match status" value="2"/>
</dbReference>
<dbReference type="CDD" id="cd00054">
    <property type="entry name" value="EGF_CA"/>
    <property type="match status" value="1"/>
</dbReference>
<evidence type="ECO:0000256" key="1">
    <source>
        <dbReference type="ARBA" id="ARBA00022536"/>
    </source>
</evidence>
<keyword evidence="3" id="KW-1015">Disulfide bond</keyword>
<dbReference type="SMART" id="SM00179">
    <property type="entry name" value="EGF_CA"/>
    <property type="match status" value="1"/>
</dbReference>
<dbReference type="GO" id="GO:0007413">
    <property type="term" value="P:axonal fasciculation"/>
    <property type="evidence" value="ECO:0007669"/>
    <property type="project" value="Ensembl"/>
</dbReference>
<dbReference type="InterPro" id="IPR011519">
    <property type="entry name" value="UnbV_ASPIC"/>
</dbReference>
<dbReference type="Ensembl" id="ENSMMST00000029810.1">
    <property type="protein sequence ID" value="ENSMMSP00000027032.1"/>
    <property type="gene ID" value="ENSMMSG00000020091.1"/>
</dbReference>
<keyword evidence="1" id="KW-0245">EGF-like domain</keyword>
<dbReference type="Pfam" id="PF07645">
    <property type="entry name" value="EGF_CA"/>
    <property type="match status" value="1"/>
</dbReference>
<dbReference type="PROSITE" id="PS01187">
    <property type="entry name" value="EGF_CA"/>
    <property type="match status" value="1"/>
</dbReference>
<dbReference type="InterPro" id="IPR028994">
    <property type="entry name" value="Integrin_alpha_N"/>
</dbReference>
<dbReference type="AlphaFoldDB" id="A0A8C6EFT6"/>
<organism evidence="7 8">
    <name type="scientific">Moschus moschiferus</name>
    <name type="common">Siberian musk deer</name>
    <name type="synonym">Moschus sibiricus</name>
    <dbReference type="NCBI Taxonomy" id="68415"/>
    <lineage>
        <taxon>Eukaryota</taxon>
        <taxon>Metazoa</taxon>
        <taxon>Chordata</taxon>
        <taxon>Craniata</taxon>
        <taxon>Vertebrata</taxon>
        <taxon>Euteleostomi</taxon>
        <taxon>Mammalia</taxon>
        <taxon>Eutheria</taxon>
        <taxon>Laurasiatheria</taxon>
        <taxon>Artiodactyla</taxon>
        <taxon>Ruminantia</taxon>
        <taxon>Pecora</taxon>
        <taxon>Moschidae</taxon>
        <taxon>Moschus</taxon>
    </lineage>
</organism>
<keyword evidence="2 5" id="KW-0732">Signal</keyword>
<dbReference type="InterPro" id="IPR018097">
    <property type="entry name" value="EGF_Ca-bd_CS"/>
</dbReference>
<evidence type="ECO:0000256" key="4">
    <source>
        <dbReference type="ARBA" id="ARBA00023180"/>
    </source>
</evidence>
<feature type="chain" id="PRO_5034460649" evidence="5">
    <location>
        <begin position="28"/>
        <end position="658"/>
    </location>
</feature>
<name>A0A8C6EFT6_MOSMO</name>
<evidence type="ECO:0000259" key="6">
    <source>
        <dbReference type="SMART" id="SM00179"/>
    </source>
</evidence>
<gene>
    <name evidence="7" type="primary">CRTAC1</name>
</gene>
<protein>
    <submittedName>
        <fullName evidence="7">Cartilage acidic protein 1</fullName>
    </submittedName>
</protein>
<proteinExistence type="predicted"/>
<dbReference type="GO" id="GO:0030426">
    <property type="term" value="C:growth cone"/>
    <property type="evidence" value="ECO:0007669"/>
    <property type="project" value="Ensembl"/>
</dbReference>
<accession>A0A8C6EFT6</accession>
<keyword evidence="4" id="KW-0325">Glycoprotein</keyword>
<evidence type="ECO:0000256" key="5">
    <source>
        <dbReference type="SAM" id="SignalP"/>
    </source>
</evidence>
<sequence length="658" mass="71136">MAASADPGMFQVFLFLLLLWFLPLTEGSQRAEPMFTAVTNSVLPPDYDSNPTQLNYGVAVTDVDRDGDFEIVVAGYNGPNLVLKYDRTQKRLVNIAVDERSSPYYALRDRQGNAIGVTACDIDGDGREEIYFLNTNNAFSGVATYTDKLFKFRNNRWEDILSDEVNVARGVASLFAGRSVACVDRKGSGRYSIYIANYAYGNVGPDALIEMDPEASDLSRGILALRDVAAEAGVSKYTGGRGVSVGPILSSSASDIFCDNENGPNFLFHNRGDGTFVDAAASAGVDDPHQHGRGVALADFNRDGKVDIVYGNWNGPHRLYLQMSAHGKVRFRDIASPKFSMPSPVRTVIAADFDNDQELEVFFNNFAHRSSSANRLFRVIRREHGDPLIEELNPGDALEPEGRGTGGVVTDFDGDGMLDLILSHGESMAQPLSVFRGNQGFSNNWLRVVPRTRFGAFARGAKVVLYTKKSGAHLRIIDGGSGYLCEMEPVAHFGLGKDEASSVEVTWPDGKMTSRNVASSEMNSVLEIPYPRDDDRPQHPAGLECGQGFSQQENGHCADTNECIQFPFVCPRDKPVCVNTYGSYRCRTNKRCSRGYEPNEDGTACVGPLGQSPAPRPAAATAAAAAAAAATAARAATAAPVLVDGDLNLGVKEGCKPE</sequence>
<dbReference type="GO" id="GO:0098978">
    <property type="term" value="C:glutamatergic synapse"/>
    <property type="evidence" value="ECO:0007669"/>
    <property type="project" value="Ensembl"/>
</dbReference>
<dbReference type="GO" id="GO:0021772">
    <property type="term" value="P:olfactory bulb development"/>
    <property type="evidence" value="ECO:0007669"/>
    <property type="project" value="Ensembl"/>
</dbReference>
<evidence type="ECO:0000256" key="3">
    <source>
        <dbReference type="ARBA" id="ARBA00023157"/>
    </source>
</evidence>
<dbReference type="SUPFAM" id="SSF69318">
    <property type="entry name" value="Integrin alpha N-terminal domain"/>
    <property type="match status" value="1"/>
</dbReference>
<feature type="signal peptide" evidence="5">
    <location>
        <begin position="1"/>
        <end position="27"/>
    </location>
</feature>
<dbReference type="GO" id="GO:0051963">
    <property type="term" value="P:regulation of synapse assembly"/>
    <property type="evidence" value="ECO:0007669"/>
    <property type="project" value="Ensembl"/>
</dbReference>
<dbReference type="Pfam" id="PF07593">
    <property type="entry name" value="UnbV_ASPIC"/>
    <property type="match status" value="1"/>
</dbReference>
<dbReference type="InterPro" id="IPR013517">
    <property type="entry name" value="FG-GAP"/>
</dbReference>
<dbReference type="PANTHER" id="PTHR16026:SF0">
    <property type="entry name" value="CARTILAGE ACIDIC PROTEIN 1"/>
    <property type="match status" value="1"/>
</dbReference>
<feature type="domain" description="EGF-like calcium-binding" evidence="6">
    <location>
        <begin position="559"/>
        <end position="606"/>
    </location>
</feature>
<dbReference type="GeneTree" id="ENSGT00390000013726"/>
<dbReference type="InterPro" id="IPR027039">
    <property type="entry name" value="Crtac1"/>
</dbReference>
<dbReference type="GO" id="GO:0005509">
    <property type="term" value="F:calcium ion binding"/>
    <property type="evidence" value="ECO:0007669"/>
    <property type="project" value="InterPro"/>
</dbReference>